<evidence type="ECO:0000313" key="2">
    <source>
        <dbReference type="EMBL" id="GAG81357.1"/>
    </source>
</evidence>
<organism evidence="2">
    <name type="scientific">marine sediment metagenome</name>
    <dbReference type="NCBI Taxonomy" id="412755"/>
    <lineage>
        <taxon>unclassified sequences</taxon>
        <taxon>metagenomes</taxon>
        <taxon>ecological metagenomes</taxon>
    </lineage>
</organism>
<feature type="transmembrane region" description="Helical" evidence="1">
    <location>
        <begin position="12"/>
        <end position="30"/>
    </location>
</feature>
<dbReference type="AlphaFoldDB" id="X1BJG9"/>
<protein>
    <recommendedName>
        <fullName evidence="3">Holin</fullName>
    </recommendedName>
</protein>
<dbReference type="EMBL" id="BART01011146">
    <property type="protein sequence ID" value="GAG81357.1"/>
    <property type="molecule type" value="Genomic_DNA"/>
</dbReference>
<comment type="caution">
    <text evidence="2">The sequence shown here is derived from an EMBL/GenBank/DDBJ whole genome shotgun (WGS) entry which is preliminary data.</text>
</comment>
<sequence length="69" mass="7192">MKIKIPNGKKTYIVAIATVCYALGGAVAGFVPVNEAIYLILGACGLSAVRHGIKDLLSYISPPEPIGPH</sequence>
<keyword evidence="1" id="KW-1133">Transmembrane helix</keyword>
<keyword evidence="1" id="KW-0812">Transmembrane</keyword>
<name>X1BJG9_9ZZZZ</name>
<evidence type="ECO:0000256" key="1">
    <source>
        <dbReference type="SAM" id="Phobius"/>
    </source>
</evidence>
<keyword evidence="1" id="KW-0472">Membrane</keyword>
<accession>X1BJG9</accession>
<reference evidence="2" key="1">
    <citation type="journal article" date="2014" name="Front. Microbiol.">
        <title>High frequency of phylogenetically diverse reductive dehalogenase-homologous genes in deep subseafloor sedimentary metagenomes.</title>
        <authorList>
            <person name="Kawai M."/>
            <person name="Futagami T."/>
            <person name="Toyoda A."/>
            <person name="Takaki Y."/>
            <person name="Nishi S."/>
            <person name="Hori S."/>
            <person name="Arai W."/>
            <person name="Tsubouchi T."/>
            <person name="Morono Y."/>
            <person name="Uchiyama I."/>
            <person name="Ito T."/>
            <person name="Fujiyama A."/>
            <person name="Inagaki F."/>
            <person name="Takami H."/>
        </authorList>
    </citation>
    <scope>NUCLEOTIDE SEQUENCE</scope>
    <source>
        <strain evidence="2">Expedition CK06-06</strain>
    </source>
</reference>
<gene>
    <name evidence="2" type="ORF">S01H4_23893</name>
</gene>
<proteinExistence type="predicted"/>
<evidence type="ECO:0008006" key="3">
    <source>
        <dbReference type="Google" id="ProtNLM"/>
    </source>
</evidence>